<dbReference type="RefSeq" id="WP_099124997.1">
    <property type="nucleotide sequence ID" value="NZ_CAWNRH010000068.1"/>
</dbReference>
<dbReference type="PANTHER" id="PTHR34580">
    <property type="match status" value="1"/>
</dbReference>
<protein>
    <submittedName>
        <fullName evidence="3">DeoR family transcriptional regulator</fullName>
    </submittedName>
</protein>
<evidence type="ECO:0000259" key="2">
    <source>
        <dbReference type="Pfam" id="PF13280"/>
    </source>
</evidence>
<feature type="domain" description="WYL" evidence="2">
    <location>
        <begin position="139"/>
        <end position="200"/>
    </location>
</feature>
<accession>A0A2D0KPW7</accession>
<dbReference type="Gene3D" id="1.10.10.10">
    <property type="entry name" value="Winged helix-like DNA-binding domain superfamily/Winged helix DNA-binding domain"/>
    <property type="match status" value="1"/>
</dbReference>
<dbReference type="PANTHER" id="PTHR34580:SF9">
    <property type="entry name" value="SLL5097 PROTEIN"/>
    <property type="match status" value="1"/>
</dbReference>
<evidence type="ECO:0000259" key="1">
    <source>
        <dbReference type="Pfam" id="PF08279"/>
    </source>
</evidence>
<name>A0A2D0KPW7_9GAMM</name>
<evidence type="ECO:0000313" key="4">
    <source>
        <dbReference type="Proteomes" id="UP000222366"/>
    </source>
</evidence>
<dbReference type="Pfam" id="PF08279">
    <property type="entry name" value="HTH_11"/>
    <property type="match status" value="1"/>
</dbReference>
<dbReference type="InterPro" id="IPR036388">
    <property type="entry name" value="WH-like_DNA-bd_sf"/>
</dbReference>
<dbReference type="Proteomes" id="UP000222366">
    <property type="component" value="Unassembled WGS sequence"/>
</dbReference>
<dbReference type="SUPFAM" id="SSF46785">
    <property type="entry name" value="Winged helix' DNA-binding domain"/>
    <property type="match status" value="1"/>
</dbReference>
<dbReference type="InterPro" id="IPR051534">
    <property type="entry name" value="CBASS_pafABC_assoc_protein"/>
</dbReference>
<reference evidence="3 4" key="1">
    <citation type="journal article" date="2017" name="Nat. Microbiol.">
        <title>Natural product diversity associated with the nematode symbionts Photorhabdus and Xenorhabdus.</title>
        <authorList>
            <person name="Tobias N.J."/>
            <person name="Wolff H."/>
            <person name="Djahanschiri B."/>
            <person name="Grundmann F."/>
            <person name="Kronenwerth M."/>
            <person name="Shi Y.M."/>
            <person name="Simonyi S."/>
            <person name="Grun P."/>
            <person name="Shapiro-Ilan D."/>
            <person name="Pidot S.J."/>
            <person name="Stinear T.P."/>
            <person name="Ebersberger I."/>
            <person name="Bode H.B."/>
        </authorList>
    </citation>
    <scope>NUCLEOTIDE SEQUENCE [LARGE SCALE GENOMIC DNA]</scope>
    <source>
        <strain evidence="3 4">DSM 17904</strain>
    </source>
</reference>
<organism evidence="3 4">
    <name type="scientific">Xenorhabdus stockiae</name>
    <dbReference type="NCBI Taxonomy" id="351614"/>
    <lineage>
        <taxon>Bacteria</taxon>
        <taxon>Pseudomonadati</taxon>
        <taxon>Pseudomonadota</taxon>
        <taxon>Gammaproteobacteria</taxon>
        <taxon>Enterobacterales</taxon>
        <taxon>Morganellaceae</taxon>
        <taxon>Xenorhabdus</taxon>
    </lineage>
</organism>
<dbReference type="PROSITE" id="PS52050">
    <property type="entry name" value="WYL"/>
    <property type="match status" value="1"/>
</dbReference>
<dbReference type="Pfam" id="PF13280">
    <property type="entry name" value="WYL"/>
    <property type="match status" value="1"/>
</dbReference>
<dbReference type="InterPro" id="IPR026881">
    <property type="entry name" value="WYL_dom"/>
</dbReference>
<gene>
    <name evidence="3" type="ORF">Xsto_02059</name>
</gene>
<comment type="caution">
    <text evidence="3">The sequence shown here is derived from an EMBL/GenBank/DDBJ whole genome shotgun (WGS) entry which is preliminary data.</text>
</comment>
<dbReference type="EMBL" id="NJAJ01000016">
    <property type="protein sequence ID" value="PHM65481.1"/>
    <property type="molecule type" value="Genomic_DNA"/>
</dbReference>
<feature type="domain" description="Helix-turn-helix type 11" evidence="1">
    <location>
        <begin position="8"/>
        <end position="60"/>
    </location>
</feature>
<dbReference type="AlphaFoldDB" id="A0A2D0KPW7"/>
<dbReference type="InterPro" id="IPR036390">
    <property type="entry name" value="WH_DNA-bd_sf"/>
</dbReference>
<proteinExistence type="predicted"/>
<keyword evidence="4" id="KW-1185">Reference proteome</keyword>
<evidence type="ECO:0000313" key="3">
    <source>
        <dbReference type="EMBL" id="PHM65481.1"/>
    </source>
</evidence>
<sequence>MKKTLLLQQMQLFLQGRQKVTLKELMQEFQLSRSSALRYISALEELGVPLYSERGRNGGYVVAPTYRLAPVRFSADEIHAMLFAISGMHVLQSTPFNLQFRSISEKLKQVLPQDEKVKDETLRKCLGVRTVRQLNPIKHLNMLLNHIFQQENLEVIYGDKKVFIYPVAMWFESGRWFLAVFDYEAQDLRVLRCHAIQSFRPMTRSLVVPEKIRLTDFNLSNFEQLRQKQQQHYFEITIKSSGVEHYHSKSFSHISLKLTDDGALISGYYHQEELGYLLDYINGFSRHLIEIKPTTLKQIYVDEIKMRLNQLELEAT</sequence>
<dbReference type="InterPro" id="IPR013196">
    <property type="entry name" value="HTH_11"/>
</dbReference>